<proteinExistence type="predicted"/>
<evidence type="ECO:0000313" key="1">
    <source>
        <dbReference type="EMBL" id="KRL62279.1"/>
    </source>
</evidence>
<protein>
    <recommendedName>
        <fullName evidence="3">IpaB EvcA family protein</fullName>
    </recommendedName>
</protein>
<comment type="caution">
    <text evidence="1">The sequence shown here is derived from an EMBL/GenBank/DDBJ whole genome shotgun (WGS) entry which is preliminary data.</text>
</comment>
<dbReference type="STRING" id="1423739.FC85_GL002075"/>
<dbReference type="AlphaFoldDB" id="A0A0R1RZD5"/>
<organism evidence="1 2">
    <name type="scientific">Lentilactobacillus diolivorans DSM 14421</name>
    <dbReference type="NCBI Taxonomy" id="1423739"/>
    <lineage>
        <taxon>Bacteria</taxon>
        <taxon>Bacillati</taxon>
        <taxon>Bacillota</taxon>
        <taxon>Bacilli</taxon>
        <taxon>Lactobacillales</taxon>
        <taxon>Lactobacillaceae</taxon>
        <taxon>Lentilactobacillus</taxon>
    </lineage>
</organism>
<dbReference type="EMBL" id="AZEY01000109">
    <property type="protein sequence ID" value="KRL62279.1"/>
    <property type="molecule type" value="Genomic_DNA"/>
</dbReference>
<accession>A0A0R1RZD5</accession>
<dbReference type="RefSeq" id="WP_057866352.1">
    <property type="nucleotide sequence ID" value="NZ_AZEY01000109.1"/>
</dbReference>
<dbReference type="Proteomes" id="UP000052013">
    <property type="component" value="Unassembled WGS sequence"/>
</dbReference>
<name>A0A0R1RZD5_9LACO</name>
<sequence length="324" mass="36973">MNNEINIELNDSVHSLIDAVNSFFPGTVTVTFIGKLQSGYVRHDQAQAVQDGKNITVQIADLSAPNYTASHELLHLLMVLRGFPQVFFSLTTGQDQLDDQLKMMGTELYDIVSHFVVVSEQRKHGLINDEIEKMYLKGIYATIKPEPDPVDDQMTLRLMTLLDALVFYGDHFDSVADKLSGDFPISLAAARNLYKVITEKPTDSPFGLRRNVVKLFKAFDEQLRKWELPPLHNDEFTTLTSVLSKRQLGLQVKQLFEVYHSELIEVSSNTRAYVGFNRVDDQNSFVIANPKGNQDNPEFFKTIYNKTVKELFDELKMPYIERKS</sequence>
<dbReference type="PATRIC" id="fig|1423739.3.peg.2162"/>
<evidence type="ECO:0000313" key="2">
    <source>
        <dbReference type="Proteomes" id="UP000052013"/>
    </source>
</evidence>
<evidence type="ECO:0008006" key="3">
    <source>
        <dbReference type="Google" id="ProtNLM"/>
    </source>
</evidence>
<gene>
    <name evidence="1" type="ORF">FC85_GL002075</name>
</gene>
<reference evidence="1 2" key="1">
    <citation type="journal article" date="2015" name="Genome Announc.">
        <title>Expanding the biotechnology potential of lactobacilli through comparative genomics of 213 strains and associated genera.</title>
        <authorList>
            <person name="Sun Z."/>
            <person name="Harris H.M."/>
            <person name="McCann A."/>
            <person name="Guo C."/>
            <person name="Argimon S."/>
            <person name="Zhang W."/>
            <person name="Yang X."/>
            <person name="Jeffery I.B."/>
            <person name="Cooney J.C."/>
            <person name="Kagawa T.F."/>
            <person name="Liu W."/>
            <person name="Song Y."/>
            <person name="Salvetti E."/>
            <person name="Wrobel A."/>
            <person name="Rasinkangas P."/>
            <person name="Parkhill J."/>
            <person name="Rea M.C."/>
            <person name="O'Sullivan O."/>
            <person name="Ritari J."/>
            <person name="Douillard F.P."/>
            <person name="Paul Ross R."/>
            <person name="Yang R."/>
            <person name="Briner A.E."/>
            <person name="Felis G.E."/>
            <person name="de Vos W.M."/>
            <person name="Barrangou R."/>
            <person name="Klaenhammer T.R."/>
            <person name="Caufield P.W."/>
            <person name="Cui Y."/>
            <person name="Zhang H."/>
            <person name="O'Toole P.W."/>
        </authorList>
    </citation>
    <scope>NUCLEOTIDE SEQUENCE [LARGE SCALE GENOMIC DNA]</scope>
    <source>
        <strain evidence="1 2">DSM 14421</strain>
    </source>
</reference>